<dbReference type="EMBL" id="CP119944">
    <property type="protein sequence ID" value="WFC99520.1"/>
    <property type="molecule type" value="Genomic_DNA"/>
</dbReference>
<feature type="binding site" evidence="5">
    <location>
        <begin position="346"/>
        <end position="347"/>
    </location>
    <ligand>
        <name>FMN</name>
        <dbReference type="ChEBI" id="CHEBI:58210"/>
    </ligand>
</feature>
<evidence type="ECO:0000256" key="2">
    <source>
        <dbReference type="ARBA" id="ARBA00023002"/>
    </source>
</evidence>
<feature type="binding site" evidence="5">
    <location>
        <begin position="323"/>
        <end position="327"/>
    </location>
    <ligand>
        <name>FMN</name>
        <dbReference type="ChEBI" id="CHEBI:58210"/>
    </ligand>
</feature>
<evidence type="ECO:0000256" key="5">
    <source>
        <dbReference type="PIRSR" id="PIRSR000138-2"/>
    </source>
</evidence>
<dbReference type="AlphaFoldDB" id="A0AAJ6CHR3"/>
<keyword evidence="2 7" id="KW-0560">Oxidoreductase</keyword>
<dbReference type="InterPro" id="IPR013785">
    <property type="entry name" value="Aldolase_TIM"/>
</dbReference>
<evidence type="ECO:0000313" key="8">
    <source>
        <dbReference type="Proteomes" id="UP001219567"/>
    </source>
</evidence>
<evidence type="ECO:0000259" key="6">
    <source>
        <dbReference type="PROSITE" id="PS51349"/>
    </source>
</evidence>
<protein>
    <submittedName>
        <fullName evidence="7">Lactate 2-monooxygenase</fullName>
        <ecNumber evidence="7">1.13.12.4</ecNumber>
    </submittedName>
</protein>
<feature type="binding site" evidence="5">
    <location>
        <position position="290"/>
    </location>
    <ligand>
        <name>FMN</name>
        <dbReference type="ChEBI" id="CHEBI:58210"/>
    </ligand>
</feature>
<dbReference type="PROSITE" id="PS51349">
    <property type="entry name" value="FMN_HYDROXY_ACID_DH_2"/>
    <property type="match status" value="1"/>
</dbReference>
<organism evidence="7 8">
    <name type="scientific">Malassezia yamatoensis</name>
    <dbReference type="NCBI Taxonomy" id="253288"/>
    <lineage>
        <taxon>Eukaryota</taxon>
        <taxon>Fungi</taxon>
        <taxon>Dikarya</taxon>
        <taxon>Basidiomycota</taxon>
        <taxon>Ustilaginomycotina</taxon>
        <taxon>Malasseziomycetes</taxon>
        <taxon>Malasseziales</taxon>
        <taxon>Malasseziaceae</taxon>
        <taxon>Malassezia</taxon>
    </lineage>
</organism>
<feature type="binding site" evidence="5">
    <location>
        <position position="151"/>
    </location>
    <ligand>
        <name>glyoxylate</name>
        <dbReference type="ChEBI" id="CHEBI:36655"/>
    </ligand>
</feature>
<dbReference type="PIRSF" id="PIRSF000138">
    <property type="entry name" value="Al-hdrx_acd_dh"/>
    <property type="match status" value="1"/>
</dbReference>
<dbReference type="InterPro" id="IPR000262">
    <property type="entry name" value="FMN-dep_DH"/>
</dbReference>
<dbReference type="InterPro" id="IPR037396">
    <property type="entry name" value="FMN_HAD"/>
</dbReference>
<evidence type="ECO:0000256" key="3">
    <source>
        <dbReference type="ARBA" id="ARBA00024042"/>
    </source>
</evidence>
<keyword evidence="5" id="KW-0285">Flavoprotein</keyword>
<feature type="binding site" evidence="5">
    <location>
        <position position="43"/>
    </location>
    <ligand>
        <name>glyoxylate</name>
        <dbReference type="ChEBI" id="CHEBI:36655"/>
    </ligand>
</feature>
<dbReference type="GO" id="GO:0010181">
    <property type="term" value="F:FMN binding"/>
    <property type="evidence" value="ECO:0007669"/>
    <property type="project" value="InterPro"/>
</dbReference>
<feature type="binding site" evidence="5">
    <location>
        <position position="127"/>
    </location>
    <ligand>
        <name>FMN</name>
        <dbReference type="ChEBI" id="CHEBI:58210"/>
    </ligand>
</feature>
<feature type="binding site" evidence="5">
    <location>
        <begin position="98"/>
        <end position="100"/>
    </location>
    <ligand>
        <name>FMN</name>
        <dbReference type="ChEBI" id="CHEBI:58210"/>
    </ligand>
</feature>
<feature type="domain" description="FMN hydroxy acid dehydrogenase" evidence="6">
    <location>
        <begin position="17"/>
        <end position="397"/>
    </location>
</feature>
<comment type="cofactor">
    <cofactor evidence="1">
        <name>FMN</name>
        <dbReference type="ChEBI" id="CHEBI:58210"/>
    </cofactor>
</comment>
<evidence type="ECO:0000256" key="4">
    <source>
        <dbReference type="PIRSR" id="PIRSR000138-1"/>
    </source>
</evidence>
<evidence type="ECO:0000256" key="1">
    <source>
        <dbReference type="ARBA" id="ARBA00001917"/>
    </source>
</evidence>
<feature type="binding site" evidence="5">
    <location>
        <position position="149"/>
    </location>
    <ligand>
        <name>FMN</name>
        <dbReference type="ChEBI" id="CHEBI:58210"/>
    </ligand>
</feature>
<sequence length="398" mass="43893">MESSKLLMETFTKGKQEKNPFGFTFEDWREKAKEVLPSTSWGYVFGSAGDGATDQRDVRSFEDWLFVPRRLVPLKECDIKPSYKVLGLNVPSPIAVAPIGVNTIFHHEGECGMAKGTKEAETTYVMSSATSTSLEEIAKANGEGQRFFQLYWPPNERNDVTASILRRAKENGFTALIVTLDTYVLGYRPMDLSNAYNPFVLPDQTGCMLGMSDPVFRKTFKEKHGKEIEEDMQKAALEWTSTLFCGAGHDWEDLKFLRENWDGPIALKGITCVEDAKLAVKYGMEGIVVSTHGGRQVNGSVSSLEVLPEIVDAVGDQLDVLFDSGIRSGVDVAKALALGAKMVLIGRPCVYGLSIGGSEGVKHVLQCLKCDLELSMRLSGVKSIGKSELNREKLRKVQ</sequence>
<feature type="binding site" evidence="5">
    <location>
        <position position="295"/>
    </location>
    <ligand>
        <name>glyoxylate</name>
        <dbReference type="ChEBI" id="CHEBI:36655"/>
    </ligand>
</feature>
<proteinExistence type="inferred from homology"/>
<name>A0AAJ6CHR3_9BASI</name>
<dbReference type="SUPFAM" id="SSF51395">
    <property type="entry name" value="FMN-linked oxidoreductases"/>
    <property type="match status" value="1"/>
</dbReference>
<dbReference type="EC" id="1.13.12.4" evidence="7"/>
<gene>
    <name evidence="7" type="ORF">MYAM1_002265</name>
</gene>
<feature type="binding site" evidence="5">
    <location>
        <position position="179"/>
    </location>
    <ligand>
        <name>FMN</name>
        <dbReference type="ChEBI" id="CHEBI:58210"/>
    </ligand>
</feature>
<evidence type="ECO:0000313" key="7">
    <source>
        <dbReference type="EMBL" id="WFC99520.1"/>
    </source>
</evidence>
<dbReference type="Proteomes" id="UP001219567">
    <property type="component" value="Chromosome 2"/>
</dbReference>
<comment type="similarity">
    <text evidence="3">Belongs to the FMN-dependent alpha-hydroxy acid dehydrogenase family.</text>
</comment>
<dbReference type="PANTHER" id="PTHR10578:SF143">
    <property type="entry name" value="FMN-DEPENDENT ALPHA-HYDROXY ACID DEHYDROGENASE PB1A11.03"/>
    <property type="match status" value="1"/>
</dbReference>
<feature type="binding site" evidence="5">
    <location>
        <position position="292"/>
    </location>
    <ligand>
        <name>glyoxylate</name>
        <dbReference type="ChEBI" id="CHEBI:36655"/>
    </ligand>
</feature>
<dbReference type="PANTHER" id="PTHR10578">
    <property type="entry name" value="S -2-HYDROXY-ACID OXIDASE-RELATED"/>
    <property type="match status" value="1"/>
</dbReference>
<dbReference type="Gene3D" id="3.20.20.70">
    <property type="entry name" value="Aldolase class I"/>
    <property type="match status" value="1"/>
</dbReference>
<dbReference type="InterPro" id="IPR012133">
    <property type="entry name" value="Alpha-hydoxy_acid_DH_FMN"/>
</dbReference>
<keyword evidence="5" id="KW-0288">FMN</keyword>
<feature type="active site" description="Proton acceptor" evidence="4">
    <location>
        <position position="292"/>
    </location>
</feature>
<accession>A0AAJ6CHR3</accession>
<keyword evidence="8" id="KW-1185">Reference proteome</keyword>
<dbReference type="Pfam" id="PF01070">
    <property type="entry name" value="FMN_dh"/>
    <property type="match status" value="1"/>
</dbReference>
<feature type="binding site" evidence="5">
    <location>
        <position position="268"/>
    </location>
    <ligand>
        <name>FMN</name>
        <dbReference type="ChEBI" id="CHEBI:58210"/>
    </ligand>
</feature>
<reference evidence="7 8" key="1">
    <citation type="submission" date="2023-03" db="EMBL/GenBank/DDBJ databases">
        <title>Mating type loci evolution in Malassezia.</title>
        <authorList>
            <person name="Coelho M.A."/>
        </authorList>
    </citation>
    <scope>NUCLEOTIDE SEQUENCE [LARGE SCALE GENOMIC DNA]</scope>
    <source>
        <strain evidence="7 8">CBS 9725</strain>
    </source>
</reference>
<feature type="binding site" evidence="5">
    <location>
        <position position="188"/>
    </location>
    <ligand>
        <name>glyoxylate</name>
        <dbReference type="ChEBI" id="CHEBI:36655"/>
    </ligand>
</feature>
<dbReference type="GO" id="GO:0050040">
    <property type="term" value="F:lactate 2-monooxygenase activity"/>
    <property type="evidence" value="ECO:0007669"/>
    <property type="project" value="UniProtKB-EC"/>
</dbReference>